<dbReference type="PROSITE" id="PS01160">
    <property type="entry name" value="KINESIN_LIGHT"/>
    <property type="match status" value="1"/>
</dbReference>
<dbReference type="InterPro" id="IPR015792">
    <property type="entry name" value="Kinesin_light_repeat"/>
</dbReference>
<evidence type="ECO:0000256" key="12">
    <source>
        <dbReference type="SAM" id="Coils"/>
    </source>
</evidence>
<dbReference type="InterPro" id="IPR002151">
    <property type="entry name" value="Kinesin_light"/>
</dbReference>
<keyword evidence="8 11" id="KW-0505">Motor protein</keyword>
<dbReference type="Ensembl" id="ENSOABT00000041867.2">
    <property type="protein sequence ID" value="ENSOABP00000040762.2"/>
    <property type="gene ID" value="ENSOABG00000017206.2"/>
</dbReference>
<keyword evidence="3 11" id="KW-0963">Cytoplasm</keyword>
<comment type="subunit">
    <text evidence="11">Oligomeric complex composed of two heavy chains and two light chains.</text>
</comment>
<dbReference type="PANTHER" id="PTHR45783">
    <property type="entry name" value="KINESIN LIGHT CHAIN"/>
    <property type="match status" value="1"/>
</dbReference>
<keyword evidence="6 10" id="KW-0802">TPR repeat</keyword>
<feature type="compositionally biased region" description="Polar residues" evidence="13">
    <location>
        <begin position="507"/>
        <end position="518"/>
    </location>
</feature>
<feature type="repeat" description="TPR" evidence="10">
    <location>
        <begin position="294"/>
        <end position="327"/>
    </location>
</feature>
<dbReference type="Pfam" id="PF13374">
    <property type="entry name" value="TPR_10"/>
    <property type="match status" value="2"/>
</dbReference>
<evidence type="ECO:0000256" key="4">
    <source>
        <dbReference type="ARBA" id="ARBA00022701"/>
    </source>
</evidence>
<dbReference type="PANTHER" id="PTHR45783:SF6">
    <property type="entry name" value="KINESIN LIGHT CHAIN 4"/>
    <property type="match status" value="1"/>
</dbReference>
<evidence type="ECO:0000256" key="6">
    <source>
        <dbReference type="ARBA" id="ARBA00022803"/>
    </source>
</evidence>
<evidence type="ECO:0000256" key="11">
    <source>
        <dbReference type="RuleBase" id="RU367020"/>
    </source>
</evidence>
<accession>A0A668UQN0</accession>
<evidence type="ECO:0000313" key="15">
    <source>
        <dbReference type="Proteomes" id="UP000472276"/>
    </source>
</evidence>
<evidence type="ECO:0000256" key="1">
    <source>
        <dbReference type="ARBA" id="ARBA00004245"/>
    </source>
</evidence>
<keyword evidence="15" id="KW-1185">Reference proteome</keyword>
<evidence type="ECO:0000256" key="13">
    <source>
        <dbReference type="SAM" id="MobiDB-lite"/>
    </source>
</evidence>
<dbReference type="GO" id="GO:0005874">
    <property type="term" value="C:microtubule"/>
    <property type="evidence" value="ECO:0007669"/>
    <property type="project" value="UniProtKB-UniRule"/>
</dbReference>
<dbReference type="GO" id="GO:0005737">
    <property type="term" value="C:cytoplasm"/>
    <property type="evidence" value="ECO:0007669"/>
    <property type="project" value="TreeGrafter"/>
</dbReference>
<dbReference type="GO" id="GO:0007018">
    <property type="term" value="P:microtubule-based movement"/>
    <property type="evidence" value="ECO:0007669"/>
    <property type="project" value="TreeGrafter"/>
</dbReference>
<feature type="compositionally biased region" description="Basic and acidic residues" evidence="13">
    <location>
        <begin position="151"/>
        <end position="172"/>
    </location>
</feature>
<feature type="region of interest" description="Disordered" evidence="13">
    <location>
        <begin position="498"/>
        <end position="519"/>
    </location>
</feature>
<feature type="region of interest" description="Disordered" evidence="13">
    <location>
        <begin position="151"/>
        <end position="190"/>
    </location>
</feature>
<name>A0A668UQN0_OREAU</name>
<comment type="similarity">
    <text evidence="2 11">Belongs to the kinesin light chain family.</text>
</comment>
<feature type="coiled-coil region" evidence="12">
    <location>
        <begin position="85"/>
        <end position="147"/>
    </location>
</feature>
<evidence type="ECO:0000256" key="7">
    <source>
        <dbReference type="ARBA" id="ARBA00023054"/>
    </source>
</evidence>
<protein>
    <recommendedName>
        <fullName evidence="11">Kinesin light chain</fullName>
    </recommendedName>
</protein>
<dbReference type="PROSITE" id="PS50005">
    <property type="entry name" value="TPR"/>
    <property type="match status" value="2"/>
</dbReference>
<comment type="function">
    <text evidence="11">Kinesin is a microtubule-associated force-producing protein that play a role in organelle transport.</text>
</comment>
<gene>
    <name evidence="14" type="primary">KLC4</name>
</gene>
<dbReference type="PRINTS" id="PR00381">
    <property type="entry name" value="KINESINLIGHT"/>
</dbReference>
<evidence type="ECO:0000256" key="3">
    <source>
        <dbReference type="ARBA" id="ARBA00022490"/>
    </source>
</evidence>
<keyword evidence="9 11" id="KW-0206">Cytoskeleton</keyword>
<evidence type="ECO:0000256" key="2">
    <source>
        <dbReference type="ARBA" id="ARBA00009622"/>
    </source>
</evidence>
<evidence type="ECO:0000256" key="8">
    <source>
        <dbReference type="ARBA" id="ARBA00023175"/>
    </source>
</evidence>
<dbReference type="FunFam" id="1.25.40.10:FF:000003">
    <property type="entry name" value="kinesin light chain isoform X1"/>
    <property type="match status" value="1"/>
</dbReference>
<dbReference type="Proteomes" id="UP000472276">
    <property type="component" value="Unassembled WGS sequence"/>
</dbReference>
<evidence type="ECO:0000313" key="14">
    <source>
        <dbReference type="Ensembl" id="ENSOABP00000040762.2"/>
    </source>
</evidence>
<comment type="subcellular location">
    <subcellularLocation>
        <location evidence="1 11">Cytoplasm</location>
        <location evidence="1 11">Cytoskeleton</location>
    </subcellularLocation>
</comment>
<keyword evidence="7 12" id="KW-0175">Coiled coil</keyword>
<dbReference type="AlphaFoldDB" id="A0A668UQN0"/>
<dbReference type="Gene3D" id="1.25.40.10">
    <property type="entry name" value="Tetratricopeptide repeat domain"/>
    <property type="match status" value="1"/>
</dbReference>
<dbReference type="SUPFAM" id="SSF48452">
    <property type="entry name" value="TPR-like"/>
    <property type="match status" value="2"/>
</dbReference>
<organism evidence="14 15">
    <name type="scientific">Oreochromis aureus</name>
    <name type="common">Israeli tilapia</name>
    <name type="synonym">Chromis aureus</name>
    <dbReference type="NCBI Taxonomy" id="47969"/>
    <lineage>
        <taxon>Eukaryota</taxon>
        <taxon>Metazoa</taxon>
        <taxon>Chordata</taxon>
        <taxon>Craniata</taxon>
        <taxon>Vertebrata</taxon>
        <taxon>Euteleostomi</taxon>
        <taxon>Actinopterygii</taxon>
        <taxon>Neopterygii</taxon>
        <taxon>Teleostei</taxon>
        <taxon>Neoteleostei</taxon>
        <taxon>Acanthomorphata</taxon>
        <taxon>Ovalentaria</taxon>
        <taxon>Cichlomorphae</taxon>
        <taxon>Cichliformes</taxon>
        <taxon>Cichlidae</taxon>
        <taxon>African cichlids</taxon>
        <taxon>Pseudocrenilabrinae</taxon>
        <taxon>Oreochromini</taxon>
        <taxon>Oreochromis</taxon>
    </lineage>
</organism>
<dbReference type="Pfam" id="PF13424">
    <property type="entry name" value="TPR_12"/>
    <property type="match status" value="2"/>
</dbReference>
<dbReference type="GO" id="GO:0019894">
    <property type="term" value="F:kinesin binding"/>
    <property type="evidence" value="ECO:0007669"/>
    <property type="project" value="TreeGrafter"/>
</dbReference>
<sequence>MSTMVYPREEKLEKLSQEEIISNTKLVIQGLEALKNEHNSILHSLLETIKCLKKDEEANLVHEKSNLLRKSVEMIELGLGEAQVMMALSNHLNAVESEKQKLRAQVRRLCQENQWLRDELANTQQKLQKSEQSVAQLEEEKKHLEFMNQLKKYDEDVSPTEEKDRETPKDSLDDLFPNDEEEHGQGMQHQHNSAAVVAAQQGGYEIPARLRTLHNLVIQYASQGRYEVAVPLCKQALEDLEKTSGHDHPDVATMLNILALVYRDQNKYKEAAHLLNDALSIREKTLGKDHPAVAATLNNLAVLYGKRGKYKEAEPLCKRALEIREKVLGKDHPDVAKQLNNLALLCQNQGKYEEVEYYYCRALEIYESRLGPDDPNVAKTKNNLASCFLKQGKYKEAEILYKEILTRAHEKEFGSVDADNKPIWMHAEEREESKGRHRDNTPYGEYGGWYKACKVNSPTVNTTLRNLGALYRRQGKLEAAETLEECAARSLICSPYTEGDRRRSRDSLTSVKYESGSETGEEVSMASKLSFGLHVNLFNKAVFLAMLLHK</sequence>
<evidence type="ECO:0000256" key="9">
    <source>
        <dbReference type="ARBA" id="ARBA00023212"/>
    </source>
</evidence>
<dbReference type="GO" id="GO:0005871">
    <property type="term" value="C:kinesin complex"/>
    <property type="evidence" value="ECO:0007669"/>
    <property type="project" value="UniProtKB-UniRule"/>
</dbReference>
<evidence type="ECO:0000256" key="5">
    <source>
        <dbReference type="ARBA" id="ARBA00022737"/>
    </source>
</evidence>
<reference evidence="14" key="1">
    <citation type="submission" date="2025-08" db="UniProtKB">
        <authorList>
            <consortium name="Ensembl"/>
        </authorList>
    </citation>
    <scope>IDENTIFICATION</scope>
</reference>
<keyword evidence="4 11" id="KW-0493">Microtubule</keyword>
<dbReference type="SMART" id="SM00028">
    <property type="entry name" value="TPR"/>
    <property type="match status" value="4"/>
</dbReference>
<keyword evidence="5" id="KW-0677">Repeat</keyword>
<dbReference type="InterPro" id="IPR011990">
    <property type="entry name" value="TPR-like_helical_dom_sf"/>
</dbReference>
<evidence type="ECO:0000256" key="10">
    <source>
        <dbReference type="PROSITE-ProRule" id="PRU00339"/>
    </source>
</evidence>
<dbReference type="InterPro" id="IPR019734">
    <property type="entry name" value="TPR_rpt"/>
</dbReference>
<proteinExistence type="inferred from homology"/>
<feature type="repeat" description="TPR" evidence="10">
    <location>
        <begin position="252"/>
        <end position="285"/>
    </location>
</feature>
<reference evidence="14" key="2">
    <citation type="submission" date="2025-09" db="UniProtKB">
        <authorList>
            <consortium name="Ensembl"/>
        </authorList>
    </citation>
    <scope>IDENTIFICATION</scope>
</reference>